<name>A0AAD9XM34_9ROSI</name>
<dbReference type="PANTHER" id="PTHR47723">
    <property type="entry name" value="OS05G0353850 PROTEIN"/>
    <property type="match status" value="1"/>
</dbReference>
<comment type="caution">
    <text evidence="2">The sequence shown here is derived from an EMBL/GenBank/DDBJ whole genome shotgun (WGS) entry which is preliminary data.</text>
</comment>
<dbReference type="InterPro" id="IPR053151">
    <property type="entry name" value="RNase_H-like"/>
</dbReference>
<feature type="domain" description="RNase H type-1" evidence="1">
    <location>
        <begin position="67"/>
        <end position="181"/>
    </location>
</feature>
<dbReference type="EMBL" id="JANJYI010000001">
    <property type="protein sequence ID" value="KAK2662074.1"/>
    <property type="molecule type" value="Genomic_DNA"/>
</dbReference>
<accession>A0AAD9XM34</accession>
<evidence type="ECO:0000313" key="3">
    <source>
        <dbReference type="Proteomes" id="UP001280121"/>
    </source>
</evidence>
<evidence type="ECO:0000259" key="1">
    <source>
        <dbReference type="Pfam" id="PF13456"/>
    </source>
</evidence>
<dbReference type="Proteomes" id="UP001280121">
    <property type="component" value="Unassembled WGS sequence"/>
</dbReference>
<dbReference type="PANTHER" id="PTHR47723:SF21">
    <property type="entry name" value="POLYNUCLEOTIDYL TRANSFERASE, RIBONUCLEASE H-LIKE SUPERFAMILY PROTEIN"/>
    <property type="match status" value="1"/>
</dbReference>
<dbReference type="AlphaFoldDB" id="A0AAD9XM34"/>
<dbReference type="Pfam" id="PF13456">
    <property type="entry name" value="RVT_3"/>
    <property type="match status" value="1"/>
</dbReference>
<organism evidence="2 3">
    <name type="scientific">Dipteronia dyeriana</name>
    <dbReference type="NCBI Taxonomy" id="168575"/>
    <lineage>
        <taxon>Eukaryota</taxon>
        <taxon>Viridiplantae</taxon>
        <taxon>Streptophyta</taxon>
        <taxon>Embryophyta</taxon>
        <taxon>Tracheophyta</taxon>
        <taxon>Spermatophyta</taxon>
        <taxon>Magnoliopsida</taxon>
        <taxon>eudicotyledons</taxon>
        <taxon>Gunneridae</taxon>
        <taxon>Pentapetalae</taxon>
        <taxon>rosids</taxon>
        <taxon>malvids</taxon>
        <taxon>Sapindales</taxon>
        <taxon>Sapindaceae</taxon>
        <taxon>Hippocastanoideae</taxon>
        <taxon>Acereae</taxon>
        <taxon>Dipteronia</taxon>
    </lineage>
</organism>
<protein>
    <recommendedName>
        <fullName evidence="1">RNase H type-1 domain-containing protein</fullName>
    </recommendedName>
</protein>
<reference evidence="2" key="1">
    <citation type="journal article" date="2023" name="Plant J.">
        <title>Genome sequences and population genomics provide insights into the demographic history, inbreeding, and mutation load of two 'living fossil' tree species of Dipteronia.</title>
        <authorList>
            <person name="Feng Y."/>
            <person name="Comes H.P."/>
            <person name="Chen J."/>
            <person name="Zhu S."/>
            <person name="Lu R."/>
            <person name="Zhang X."/>
            <person name="Li P."/>
            <person name="Qiu J."/>
            <person name="Olsen K.M."/>
            <person name="Qiu Y."/>
        </authorList>
    </citation>
    <scope>NUCLEOTIDE SEQUENCE</scope>
    <source>
        <strain evidence="2">KIB01</strain>
    </source>
</reference>
<proteinExistence type="predicted"/>
<dbReference type="GO" id="GO:0004523">
    <property type="term" value="F:RNA-DNA hybrid ribonuclease activity"/>
    <property type="evidence" value="ECO:0007669"/>
    <property type="project" value="InterPro"/>
</dbReference>
<gene>
    <name evidence="2" type="ORF">Ddye_000648</name>
</gene>
<evidence type="ECO:0000313" key="2">
    <source>
        <dbReference type="EMBL" id="KAK2662074.1"/>
    </source>
</evidence>
<dbReference type="GO" id="GO:0003676">
    <property type="term" value="F:nucleic acid binding"/>
    <property type="evidence" value="ECO:0007669"/>
    <property type="project" value="InterPro"/>
</dbReference>
<dbReference type="InterPro" id="IPR002156">
    <property type="entry name" value="RNaseH_domain"/>
</dbReference>
<keyword evidence="3" id="KW-1185">Reference proteome</keyword>
<sequence>MQSPPKITFGKGRLLRWIAVAGEDRALGNRVAGRVPVFQASRFPALPLSFYRAPPPGFLKLNREDVVHKNAQSFGVSVAIRDDKGKVLVARLSLLMGSFSYEIGQLLAIRKGLLIVKFYHFSVSILESSSLSAISILSNAVNVRRDDYFIVNDIKALISDVGICKCQASSLKGNSLAHRLAWIAFSSAQECLWLDPGPSLVSSVLYLFSCKSNIYIYYTSTLEM</sequence>